<dbReference type="NCBIfam" id="TIGR01198">
    <property type="entry name" value="pgl"/>
    <property type="match status" value="1"/>
</dbReference>
<evidence type="ECO:0000256" key="5">
    <source>
        <dbReference type="ARBA" id="ARBA00013198"/>
    </source>
</evidence>
<dbReference type="InterPro" id="IPR039104">
    <property type="entry name" value="6PGL"/>
</dbReference>
<organism evidence="9 10">
    <name type="scientific">Amphiplicatus metriothermophilus</name>
    <dbReference type="NCBI Taxonomy" id="1519374"/>
    <lineage>
        <taxon>Bacteria</taxon>
        <taxon>Pseudomonadati</taxon>
        <taxon>Pseudomonadota</taxon>
        <taxon>Alphaproteobacteria</taxon>
        <taxon>Parvularculales</taxon>
        <taxon>Parvularculaceae</taxon>
        <taxon>Amphiplicatus</taxon>
    </lineage>
</organism>
<sequence length="266" mass="28481">MICVKPAVYNARAWGKVRREAAQEGRIIRPGAKLNEFETREAMLEAARAFCVERLAAAIARRGGALFLVSGGSTPLPLYEALSEADIDWSKATIALVDERWVPLDDGASNERAVRARLHRNRAAAARFIGLKTDHACAADAVEAVEERLAAAPWPADVAVLGMGADGHTASWFPNAHGLDAAIDSDTARRCAAVTAHVSPITGAHVERMTLTAPAILQAGAQLVLMTGEEKKLAFARARASGPVDDMPVRALFLGDPDRLYPCWVP</sequence>
<dbReference type="InterPro" id="IPR037171">
    <property type="entry name" value="NagB/RpiA_transferase-like"/>
</dbReference>
<dbReference type="AlphaFoldDB" id="A0A239PY52"/>
<dbReference type="GO" id="GO:0006098">
    <property type="term" value="P:pentose-phosphate shunt"/>
    <property type="evidence" value="ECO:0007669"/>
    <property type="project" value="UniProtKB-UniPathway"/>
</dbReference>
<evidence type="ECO:0000256" key="2">
    <source>
        <dbReference type="ARBA" id="ARBA00002681"/>
    </source>
</evidence>
<comment type="function">
    <text evidence="2 7">Hydrolysis of 6-phosphogluconolactone to 6-phosphogluconate.</text>
</comment>
<evidence type="ECO:0000256" key="6">
    <source>
        <dbReference type="ARBA" id="ARBA00020337"/>
    </source>
</evidence>
<feature type="domain" description="Glucosamine/galactosamine-6-phosphate isomerase" evidence="8">
    <location>
        <begin position="39"/>
        <end position="252"/>
    </location>
</feature>
<dbReference type="SUPFAM" id="SSF100950">
    <property type="entry name" value="NagB/RpiA/CoA transferase-like"/>
    <property type="match status" value="1"/>
</dbReference>
<name>A0A239PY52_9PROT</name>
<evidence type="ECO:0000256" key="7">
    <source>
        <dbReference type="RuleBase" id="RU365095"/>
    </source>
</evidence>
<dbReference type="GO" id="GO:0005975">
    <property type="term" value="P:carbohydrate metabolic process"/>
    <property type="evidence" value="ECO:0007669"/>
    <property type="project" value="UniProtKB-UniRule"/>
</dbReference>
<dbReference type="InterPro" id="IPR005900">
    <property type="entry name" value="6-phosphogluconolactonase_DevB"/>
</dbReference>
<evidence type="ECO:0000259" key="8">
    <source>
        <dbReference type="Pfam" id="PF01182"/>
    </source>
</evidence>
<proteinExistence type="inferred from homology"/>
<keyword evidence="10" id="KW-1185">Reference proteome</keyword>
<comment type="catalytic activity">
    <reaction evidence="1 7">
        <text>6-phospho-D-glucono-1,5-lactone + H2O = 6-phospho-D-gluconate + H(+)</text>
        <dbReference type="Rhea" id="RHEA:12556"/>
        <dbReference type="ChEBI" id="CHEBI:15377"/>
        <dbReference type="ChEBI" id="CHEBI:15378"/>
        <dbReference type="ChEBI" id="CHEBI:57955"/>
        <dbReference type="ChEBI" id="CHEBI:58759"/>
        <dbReference type="EC" id="3.1.1.31"/>
    </reaction>
</comment>
<dbReference type="GO" id="GO:0017057">
    <property type="term" value="F:6-phosphogluconolactonase activity"/>
    <property type="evidence" value="ECO:0007669"/>
    <property type="project" value="UniProtKB-UniRule"/>
</dbReference>
<gene>
    <name evidence="7" type="primary">pgl</name>
    <name evidence="9" type="ORF">SAMN06297382_2628</name>
</gene>
<evidence type="ECO:0000256" key="4">
    <source>
        <dbReference type="ARBA" id="ARBA00010662"/>
    </source>
</evidence>
<evidence type="ECO:0000256" key="3">
    <source>
        <dbReference type="ARBA" id="ARBA00004961"/>
    </source>
</evidence>
<evidence type="ECO:0000313" key="9">
    <source>
        <dbReference type="EMBL" id="SNT75239.1"/>
    </source>
</evidence>
<dbReference type="EMBL" id="FZQA01000007">
    <property type="protein sequence ID" value="SNT75239.1"/>
    <property type="molecule type" value="Genomic_DNA"/>
</dbReference>
<protein>
    <recommendedName>
        <fullName evidence="6 7">6-phosphogluconolactonase</fullName>
        <shortName evidence="7">6PGL</shortName>
        <ecNumber evidence="5 7">3.1.1.31</ecNumber>
    </recommendedName>
</protein>
<comment type="pathway">
    <text evidence="3 7">Carbohydrate degradation; pentose phosphate pathway; D-ribulose 5-phosphate from D-glucose 6-phosphate (oxidative stage): step 2/3.</text>
</comment>
<evidence type="ECO:0000313" key="10">
    <source>
        <dbReference type="Proteomes" id="UP000198346"/>
    </source>
</evidence>
<dbReference type="CDD" id="cd01400">
    <property type="entry name" value="6PGL"/>
    <property type="match status" value="1"/>
</dbReference>
<dbReference type="UniPathway" id="UPA00115">
    <property type="reaction ID" value="UER00409"/>
</dbReference>
<dbReference type="InterPro" id="IPR006148">
    <property type="entry name" value="Glc/Gal-6P_isomerase"/>
</dbReference>
<comment type="similarity">
    <text evidence="4 7">Belongs to the glucosamine/galactosamine-6-phosphate isomerase family. 6-phosphogluconolactonase subfamily.</text>
</comment>
<dbReference type="PANTHER" id="PTHR11054:SF0">
    <property type="entry name" value="6-PHOSPHOGLUCONOLACTONASE"/>
    <property type="match status" value="1"/>
</dbReference>
<dbReference type="Pfam" id="PF01182">
    <property type="entry name" value="Glucosamine_iso"/>
    <property type="match status" value="1"/>
</dbReference>
<dbReference type="Gene3D" id="3.40.50.1360">
    <property type="match status" value="1"/>
</dbReference>
<accession>A0A239PY52</accession>
<reference evidence="9 10" key="1">
    <citation type="submission" date="2017-07" db="EMBL/GenBank/DDBJ databases">
        <authorList>
            <person name="Sun Z.S."/>
            <person name="Albrecht U."/>
            <person name="Echele G."/>
            <person name="Lee C.C."/>
        </authorList>
    </citation>
    <scope>NUCLEOTIDE SEQUENCE [LARGE SCALE GENOMIC DNA]</scope>
    <source>
        <strain evidence="9 10">CGMCC 1.12710</strain>
    </source>
</reference>
<dbReference type="PANTHER" id="PTHR11054">
    <property type="entry name" value="6-PHOSPHOGLUCONOLACTONASE"/>
    <property type="match status" value="1"/>
</dbReference>
<dbReference type="Proteomes" id="UP000198346">
    <property type="component" value="Unassembled WGS sequence"/>
</dbReference>
<keyword evidence="7" id="KW-0378">Hydrolase</keyword>
<evidence type="ECO:0000256" key="1">
    <source>
        <dbReference type="ARBA" id="ARBA00000832"/>
    </source>
</evidence>
<dbReference type="EC" id="3.1.1.31" evidence="5 7"/>